<evidence type="ECO:0000313" key="2">
    <source>
        <dbReference type="Proteomes" id="UP000594015"/>
    </source>
</evidence>
<reference evidence="1 2" key="1">
    <citation type="submission" date="2018-06" db="EMBL/GenBank/DDBJ databases">
        <title>Comparative genomics of Bradyrhizobium nodulating Arachidis hypogaea.</title>
        <authorList>
            <person name="Li Y."/>
        </authorList>
    </citation>
    <scope>NUCLEOTIDE SEQUENCE [LARGE SCALE GENOMIC DNA]</scope>
    <source>
        <strain evidence="1 2">CCBAU 051107</strain>
    </source>
</reference>
<accession>A0AAE7TJL5</accession>
<organism evidence="1 2">
    <name type="scientific">Bradyrhizobium arachidis</name>
    <dbReference type="NCBI Taxonomy" id="858423"/>
    <lineage>
        <taxon>Bacteria</taxon>
        <taxon>Pseudomonadati</taxon>
        <taxon>Pseudomonadota</taxon>
        <taxon>Alphaproteobacteria</taxon>
        <taxon>Hyphomicrobiales</taxon>
        <taxon>Nitrobacteraceae</taxon>
        <taxon>Bradyrhizobium</taxon>
    </lineage>
</organism>
<dbReference type="AlphaFoldDB" id="A0AAE7TJL5"/>
<dbReference type="Proteomes" id="UP000594015">
    <property type="component" value="Chromosome"/>
</dbReference>
<sequence length="79" mass="8818">MGHVVLPSRSSFRGATKSRARNPFLHQLCRSIDSGFALRAPRNDSNQCVNSFIAFSSPSIVIGYMRLAKMRLMMVVDSE</sequence>
<protein>
    <submittedName>
        <fullName evidence="1">Uncharacterized protein</fullName>
    </submittedName>
</protein>
<evidence type="ECO:0000313" key="1">
    <source>
        <dbReference type="EMBL" id="QOZ71497.1"/>
    </source>
</evidence>
<dbReference type="EMBL" id="CP030050">
    <property type="protein sequence ID" value="QOZ71497.1"/>
    <property type="molecule type" value="Genomic_DNA"/>
</dbReference>
<proteinExistence type="predicted"/>
<gene>
    <name evidence="1" type="ORF">WN72_38300</name>
</gene>
<dbReference type="KEGG" id="barh:WN72_38300"/>
<name>A0AAE7TJL5_9BRAD</name>